<gene>
    <name evidence="1" type="ORF">SAMN04489711_110109</name>
</gene>
<protein>
    <recommendedName>
        <fullName evidence="3">HD-GYP domain, c-di-GMP phosphodiesterase class II (Or its inactivated variant)</fullName>
    </recommendedName>
</protein>
<reference evidence="2" key="1">
    <citation type="submission" date="2016-10" db="EMBL/GenBank/DDBJ databases">
        <authorList>
            <person name="Varghese N."/>
            <person name="Submissions S."/>
        </authorList>
    </citation>
    <scope>NUCLEOTIDE SEQUENCE [LARGE SCALE GENOMIC DNA]</scope>
    <source>
        <strain evidence="2">DSM 27981</strain>
    </source>
</reference>
<evidence type="ECO:0000313" key="1">
    <source>
        <dbReference type="EMBL" id="SFF03448.1"/>
    </source>
</evidence>
<name>A0A1I2FFC3_9BURK</name>
<sequence length="403" mass="44041">MQLTPLNLNTIPLGQPLPFNLRDEAGALLAHKGFVVRSREDLEAMLGRGLQLCVDTEESGDSYRAYLAQLQRMLLTADSLGQIAAVKMESAGQRARTAAAPGPVQWDELEQRTAQLLRTPSQADFLDRFYVLHDELERQVLQSPNASLLALMHMSSLETRTYSATHALLVSCIAMLVARETLAWPEERVRTVGCVALSMNVAMTALQDQLALQTQPLTSEQIHAIETHSERSSALLRSLGVADPLWLEAVAQHHHRLAGPLAALTEAQQMARLIQRADVFGARIAPRATRQPLPVTLAMQGVYRDEEQRVDEAGAALIKTLGIFPPGAYVRLASQEVGVVLRRGASATTPRVAVVLNRSGMPTGEPIPRDTAQAAWKIAAPIAQRDVRVQIPLERLLALAERG</sequence>
<dbReference type="STRING" id="1177982.SAMN04489711_110109"/>
<evidence type="ECO:0000313" key="2">
    <source>
        <dbReference type="Proteomes" id="UP000199119"/>
    </source>
</evidence>
<dbReference type="Proteomes" id="UP000199119">
    <property type="component" value="Unassembled WGS sequence"/>
</dbReference>
<dbReference type="OrthoDB" id="9774747at2"/>
<dbReference type="SUPFAM" id="SSF109604">
    <property type="entry name" value="HD-domain/PDEase-like"/>
    <property type="match status" value="1"/>
</dbReference>
<evidence type="ECO:0008006" key="3">
    <source>
        <dbReference type="Google" id="ProtNLM"/>
    </source>
</evidence>
<dbReference type="AlphaFoldDB" id="A0A1I2FFC3"/>
<organism evidence="1 2">
    <name type="scientific">Paracidovorax wautersii</name>
    <dbReference type="NCBI Taxonomy" id="1177982"/>
    <lineage>
        <taxon>Bacteria</taxon>
        <taxon>Pseudomonadati</taxon>
        <taxon>Pseudomonadota</taxon>
        <taxon>Betaproteobacteria</taxon>
        <taxon>Burkholderiales</taxon>
        <taxon>Comamonadaceae</taxon>
        <taxon>Paracidovorax</taxon>
    </lineage>
</organism>
<dbReference type="RefSeq" id="WP_092940282.1">
    <property type="nucleotide sequence ID" value="NZ_FONX01000010.1"/>
</dbReference>
<dbReference type="EMBL" id="FONX01000010">
    <property type="protein sequence ID" value="SFF03448.1"/>
    <property type="molecule type" value="Genomic_DNA"/>
</dbReference>
<accession>A0A1I2FFC3</accession>
<proteinExistence type="predicted"/>
<dbReference type="Gene3D" id="1.10.3210.10">
    <property type="entry name" value="Hypothetical protein af1432"/>
    <property type="match status" value="1"/>
</dbReference>
<keyword evidence="2" id="KW-1185">Reference proteome</keyword>